<evidence type="ECO:0000256" key="4">
    <source>
        <dbReference type="ARBA" id="ARBA00022837"/>
    </source>
</evidence>
<organism evidence="7 8">
    <name type="scientific">Pseudoteredinibacter isoporae</name>
    <dbReference type="NCBI Taxonomy" id="570281"/>
    <lineage>
        <taxon>Bacteria</taxon>
        <taxon>Pseudomonadati</taxon>
        <taxon>Pseudomonadota</taxon>
        <taxon>Gammaproteobacteria</taxon>
        <taxon>Cellvibrionales</taxon>
        <taxon>Cellvibrionaceae</taxon>
        <taxon>Pseudoteredinibacter</taxon>
    </lineage>
</organism>
<dbReference type="AlphaFoldDB" id="A0A7X0JU15"/>
<keyword evidence="8" id="KW-1185">Reference proteome</keyword>
<evidence type="ECO:0000256" key="3">
    <source>
        <dbReference type="ARBA" id="ARBA00022801"/>
    </source>
</evidence>
<dbReference type="InterPro" id="IPR000917">
    <property type="entry name" value="Sulfatase_N"/>
</dbReference>
<proteinExistence type="inferred from homology"/>
<dbReference type="Proteomes" id="UP000528457">
    <property type="component" value="Unassembled WGS sequence"/>
</dbReference>
<keyword evidence="3" id="KW-0378">Hydrolase</keyword>
<dbReference type="Gene3D" id="3.40.720.10">
    <property type="entry name" value="Alkaline Phosphatase, subunit A"/>
    <property type="match status" value="1"/>
</dbReference>
<dbReference type="SUPFAM" id="SSF53649">
    <property type="entry name" value="Alkaline phosphatase-like"/>
    <property type="match status" value="1"/>
</dbReference>
<dbReference type="GO" id="GO:0046872">
    <property type="term" value="F:metal ion binding"/>
    <property type="evidence" value="ECO:0007669"/>
    <property type="project" value="UniProtKB-KW"/>
</dbReference>
<accession>A0A7X0JU15</accession>
<evidence type="ECO:0000313" key="8">
    <source>
        <dbReference type="Proteomes" id="UP000528457"/>
    </source>
</evidence>
<keyword evidence="2" id="KW-0479">Metal-binding</keyword>
<dbReference type="InterPro" id="IPR050738">
    <property type="entry name" value="Sulfatase"/>
</dbReference>
<dbReference type="PANTHER" id="PTHR42693">
    <property type="entry name" value="ARYLSULFATASE FAMILY MEMBER"/>
    <property type="match status" value="1"/>
</dbReference>
<dbReference type="PROSITE" id="PS00149">
    <property type="entry name" value="SULFATASE_2"/>
    <property type="match status" value="1"/>
</dbReference>
<sequence>MYVSYGRAALCALLCVFSTATYSADKRADNIVLVVIDNVTAKMIGSYGNRHVSTPHIDQLASEGLQLNQAFASSGVCSPTRATLLTGLLPSQNGVHNALPSDVGLKEWSALVEYPSLPGELSKAGYKTGLIGKYHLGTPEKPQMSFDYWVTFASGHTSSFHNMEVIDNGKHYRTEKHLTDYWTDKAVEFIAQQDKQQPFFLYLSYNGPYLLPPLVLEEPDNRFADYYRKNPVPTAKDPIHPYLENFVSRAVQSSDGGGEFLKGWRAEEGRKSRWSEVAWGMVKSLNNSTAMQHAASELSMVDEGIGRVMKALKAQGFDDNTLVVFTSDQGASLGEHGLWGNSSASLPTAAYDENMNIPLILRQPGKVKRGQSMEPVNQFDLAPSLLGYIGQNAKQLPQSPGRDLSQFFKGKISPEKPADIIFEYMRTRAIRVGDWKLVKRFPDGPDELYRLSDDPNEYKNLIAEKSYRAKAKVLEGQLQAFFDRYASPEFDVWKGGTGRAVLEYGGRNEFYQEHFPNWRPPFVRAAKSEE</sequence>
<dbReference type="PANTHER" id="PTHR42693:SF53">
    <property type="entry name" value="ENDO-4-O-SULFATASE"/>
    <property type="match status" value="1"/>
</dbReference>
<dbReference type="EMBL" id="JACHHT010000002">
    <property type="protein sequence ID" value="MBB6522142.1"/>
    <property type="molecule type" value="Genomic_DNA"/>
</dbReference>
<comment type="similarity">
    <text evidence="1">Belongs to the sulfatase family.</text>
</comment>
<reference evidence="7 8" key="1">
    <citation type="submission" date="2020-08" db="EMBL/GenBank/DDBJ databases">
        <title>Genomic Encyclopedia of Type Strains, Phase IV (KMG-IV): sequencing the most valuable type-strain genomes for metagenomic binning, comparative biology and taxonomic classification.</title>
        <authorList>
            <person name="Goeker M."/>
        </authorList>
    </citation>
    <scope>NUCLEOTIDE SEQUENCE [LARGE SCALE GENOMIC DNA]</scope>
    <source>
        <strain evidence="7 8">DSM 22368</strain>
    </source>
</reference>
<evidence type="ECO:0000259" key="6">
    <source>
        <dbReference type="Pfam" id="PF00884"/>
    </source>
</evidence>
<evidence type="ECO:0000256" key="5">
    <source>
        <dbReference type="SAM" id="SignalP"/>
    </source>
</evidence>
<evidence type="ECO:0000313" key="7">
    <source>
        <dbReference type="EMBL" id="MBB6522142.1"/>
    </source>
</evidence>
<dbReference type="FunCoup" id="A0A7X0JU15">
    <property type="interactions" value="221"/>
</dbReference>
<dbReference type="RefSeq" id="WP_166846649.1">
    <property type="nucleotide sequence ID" value="NZ_JAAONY010000002.1"/>
</dbReference>
<feature type="chain" id="PRO_5031235382" evidence="5">
    <location>
        <begin position="24"/>
        <end position="530"/>
    </location>
</feature>
<dbReference type="InterPro" id="IPR017850">
    <property type="entry name" value="Alkaline_phosphatase_core_sf"/>
</dbReference>
<dbReference type="GO" id="GO:0004065">
    <property type="term" value="F:arylsulfatase activity"/>
    <property type="evidence" value="ECO:0007669"/>
    <property type="project" value="TreeGrafter"/>
</dbReference>
<dbReference type="Pfam" id="PF00884">
    <property type="entry name" value="Sulfatase"/>
    <property type="match status" value="1"/>
</dbReference>
<protein>
    <submittedName>
        <fullName evidence="7">Arylsulfatase A-like enzyme</fullName>
    </submittedName>
</protein>
<keyword evidence="4" id="KW-0106">Calcium</keyword>
<dbReference type="InterPro" id="IPR024607">
    <property type="entry name" value="Sulfatase_CS"/>
</dbReference>
<evidence type="ECO:0000256" key="1">
    <source>
        <dbReference type="ARBA" id="ARBA00008779"/>
    </source>
</evidence>
<name>A0A7X0JU15_9GAMM</name>
<comment type="caution">
    <text evidence="7">The sequence shown here is derived from an EMBL/GenBank/DDBJ whole genome shotgun (WGS) entry which is preliminary data.</text>
</comment>
<dbReference type="PROSITE" id="PS00523">
    <property type="entry name" value="SULFATASE_1"/>
    <property type="match status" value="1"/>
</dbReference>
<gene>
    <name evidence="7" type="ORF">HNR48_002427</name>
</gene>
<evidence type="ECO:0000256" key="2">
    <source>
        <dbReference type="ARBA" id="ARBA00022723"/>
    </source>
</evidence>
<feature type="domain" description="Sulfatase N-terminal" evidence="6">
    <location>
        <begin position="30"/>
        <end position="390"/>
    </location>
</feature>
<keyword evidence="5" id="KW-0732">Signal</keyword>
<feature type="signal peptide" evidence="5">
    <location>
        <begin position="1"/>
        <end position="23"/>
    </location>
</feature>
<dbReference type="InParanoid" id="A0A7X0JU15"/>